<organism evidence="3 4">
    <name type="scientific">Glycine soja</name>
    <name type="common">Wild soybean</name>
    <dbReference type="NCBI Taxonomy" id="3848"/>
    <lineage>
        <taxon>Eukaryota</taxon>
        <taxon>Viridiplantae</taxon>
        <taxon>Streptophyta</taxon>
        <taxon>Embryophyta</taxon>
        <taxon>Tracheophyta</taxon>
        <taxon>Spermatophyta</taxon>
        <taxon>Magnoliopsida</taxon>
        <taxon>eudicotyledons</taxon>
        <taxon>Gunneridae</taxon>
        <taxon>Pentapetalae</taxon>
        <taxon>rosids</taxon>
        <taxon>fabids</taxon>
        <taxon>Fabales</taxon>
        <taxon>Fabaceae</taxon>
        <taxon>Papilionoideae</taxon>
        <taxon>50 kb inversion clade</taxon>
        <taxon>NPAAA clade</taxon>
        <taxon>indigoferoid/millettioid clade</taxon>
        <taxon>Phaseoleae</taxon>
        <taxon>Glycine</taxon>
        <taxon>Glycine subgen. Soja</taxon>
    </lineage>
</organism>
<gene>
    <name evidence="3" type="ORF">D0Y65_006676</name>
</gene>
<dbReference type="AlphaFoldDB" id="A0A445L9H2"/>
<dbReference type="PANTHER" id="PTHR42977:SF3">
    <property type="entry name" value="AB HYDROLASE-1 DOMAIN-CONTAINING PROTEIN"/>
    <property type="match status" value="1"/>
</dbReference>
<evidence type="ECO:0000259" key="2">
    <source>
        <dbReference type="Pfam" id="PF00561"/>
    </source>
</evidence>
<dbReference type="EMBL" id="QZWG01000003">
    <property type="protein sequence ID" value="RZC19931.1"/>
    <property type="molecule type" value="Genomic_DNA"/>
</dbReference>
<feature type="domain" description="AB hydrolase-1" evidence="2">
    <location>
        <begin position="184"/>
        <end position="424"/>
    </location>
</feature>
<proteinExistence type="predicted"/>
<evidence type="ECO:0000313" key="4">
    <source>
        <dbReference type="Proteomes" id="UP000289340"/>
    </source>
</evidence>
<dbReference type="Pfam" id="PF00561">
    <property type="entry name" value="Abhydrolase_1"/>
    <property type="match status" value="1"/>
</dbReference>
<sequence>MDKTKHVSFLCCFGIKTNGLSVKLLSRSFPLNQNQPLHVIIAMTLQAFHGSACCFRSHLLHFSSSTASSPPFLASRRFQSCPSTRKSLKLNCSSSGNNGDQDYLLDAPVSVGDGFSFSGGKYSDGPSPSDEWFKQGKKVKAYSIPGTGEKAKDPIFGLAMGSGSQATGDRFRWFCVESGSADNPSVILIHGFPSQAYSYRKVLPVLSKDYHVIAFDWLGFGFSDKPQPRYGFDYTLDEYVSSLESLIDELAATKVSLVVQGYFSPVVAKYASIHQEKVSNLILLNPPLTAQHAKLPPTLSIFSNFLLGEIFSQDPLRASDKALTSCGPYKMKEEDAMVYRRPYLTSGSSGFALNAISRNMNKDLKRYVEDMQTILKDKNWKVQTTICWGQRDRWLSYDGVEDFCKDSNHKLIDVPTAGHHVQEDCGEEVGQLIRGIISKRTKI</sequence>
<dbReference type="Proteomes" id="UP000289340">
    <property type="component" value="Chromosome 3"/>
</dbReference>
<dbReference type="Gene3D" id="3.40.50.1820">
    <property type="entry name" value="alpha/beta hydrolase"/>
    <property type="match status" value="1"/>
</dbReference>
<accession>A0A445L9H2</accession>
<dbReference type="SUPFAM" id="SSF53474">
    <property type="entry name" value="alpha/beta-Hydrolases"/>
    <property type="match status" value="1"/>
</dbReference>
<comment type="caution">
    <text evidence="3">The sequence shown here is derived from an EMBL/GenBank/DDBJ whole genome shotgun (WGS) entry which is preliminary data.</text>
</comment>
<reference evidence="3 4" key="1">
    <citation type="submission" date="2018-09" db="EMBL/GenBank/DDBJ databases">
        <title>A high-quality reference genome of wild soybean provides a powerful tool to mine soybean genomes.</title>
        <authorList>
            <person name="Xie M."/>
            <person name="Chung C.Y.L."/>
            <person name="Li M.-W."/>
            <person name="Wong F.-L."/>
            <person name="Chan T.-F."/>
            <person name="Lam H.-M."/>
        </authorList>
    </citation>
    <scope>NUCLEOTIDE SEQUENCE [LARGE SCALE GENOMIC DNA]</scope>
    <source>
        <strain evidence="4">cv. W05</strain>
        <tissue evidence="3">Hypocotyl of etiolated seedlings</tissue>
    </source>
</reference>
<dbReference type="InterPro" id="IPR029058">
    <property type="entry name" value="AB_hydrolase_fold"/>
</dbReference>
<dbReference type="InterPro" id="IPR000073">
    <property type="entry name" value="AB_hydrolase_1"/>
</dbReference>
<dbReference type="PRINTS" id="PR00111">
    <property type="entry name" value="ABHYDROLASE"/>
</dbReference>
<dbReference type="GO" id="GO:0004301">
    <property type="term" value="F:epoxide hydrolase activity"/>
    <property type="evidence" value="ECO:0007669"/>
    <property type="project" value="TreeGrafter"/>
</dbReference>
<name>A0A445L9H2_GLYSO</name>
<dbReference type="Gramene" id="XM_028369102.1">
    <property type="protein sequence ID" value="XP_028224903.1"/>
    <property type="gene ID" value="LOC114406409"/>
</dbReference>
<dbReference type="PANTHER" id="PTHR42977">
    <property type="entry name" value="HYDROLASE-RELATED"/>
    <property type="match status" value="1"/>
</dbReference>
<evidence type="ECO:0000313" key="3">
    <source>
        <dbReference type="EMBL" id="RZC19931.1"/>
    </source>
</evidence>
<dbReference type="InterPro" id="IPR051340">
    <property type="entry name" value="Haloalkane_dehalogenase"/>
</dbReference>
<protein>
    <submittedName>
        <fullName evidence="3">Haloalkane dehalogenase isoform A</fullName>
    </submittedName>
</protein>
<keyword evidence="1" id="KW-0378">Hydrolase</keyword>
<evidence type="ECO:0000256" key="1">
    <source>
        <dbReference type="ARBA" id="ARBA00022801"/>
    </source>
</evidence>
<keyword evidence="4" id="KW-1185">Reference proteome</keyword>